<evidence type="ECO:0000259" key="2">
    <source>
        <dbReference type="Pfam" id="PF18003"/>
    </source>
</evidence>
<accession>A0A1G7IEW0</accession>
<protein>
    <recommendedName>
        <fullName evidence="5">DUF3823 domain-containing protein</fullName>
    </recommendedName>
</protein>
<dbReference type="Gene3D" id="2.60.40.1120">
    <property type="entry name" value="Carboxypeptidase-like, regulatory domain"/>
    <property type="match status" value="1"/>
</dbReference>
<dbReference type="OrthoDB" id="1433240at2"/>
<proteinExistence type="predicted"/>
<evidence type="ECO:0000313" key="4">
    <source>
        <dbReference type="Proteomes" id="UP000199045"/>
    </source>
</evidence>
<dbReference type="PROSITE" id="PS51257">
    <property type="entry name" value="PROKAR_LIPOPROTEIN"/>
    <property type="match status" value="1"/>
</dbReference>
<dbReference type="RefSeq" id="WP_089828941.1">
    <property type="nucleotide sequence ID" value="NZ_FNBN01000001.1"/>
</dbReference>
<dbReference type="Pfam" id="PF12866">
    <property type="entry name" value="DUF3823"/>
    <property type="match status" value="1"/>
</dbReference>
<dbReference type="AlphaFoldDB" id="A0A1G7IEW0"/>
<dbReference type="Proteomes" id="UP000199045">
    <property type="component" value="Unassembled WGS sequence"/>
</dbReference>
<reference evidence="3 4" key="1">
    <citation type="submission" date="2016-10" db="EMBL/GenBank/DDBJ databases">
        <authorList>
            <person name="de Groot N.N."/>
        </authorList>
    </citation>
    <scope>NUCLEOTIDE SEQUENCE [LARGE SCALE GENOMIC DNA]</scope>
    <source>
        <strain evidence="3 4">DSM 527</strain>
    </source>
</reference>
<gene>
    <name evidence="3" type="ORF">SAMN04488121_101821</name>
</gene>
<dbReference type="Pfam" id="PF18003">
    <property type="entry name" value="DUF3823_C"/>
    <property type="match status" value="1"/>
</dbReference>
<dbReference type="EMBL" id="FNBN01000001">
    <property type="protein sequence ID" value="SDF11056.1"/>
    <property type="molecule type" value="Genomic_DNA"/>
</dbReference>
<evidence type="ECO:0008006" key="5">
    <source>
        <dbReference type="Google" id="ProtNLM"/>
    </source>
</evidence>
<dbReference type="InterPro" id="IPR024278">
    <property type="entry name" value="DUF3823_N"/>
</dbReference>
<dbReference type="InterPro" id="IPR041186">
    <property type="entry name" value="DUF3823_C"/>
</dbReference>
<name>A0A1G7IEW0_CHIFI</name>
<sequence length="238" mass="26107">MKKIFVYTTLILTAFSCRKDNYEAPSSMLSGHITYQGVPVNVSSKDVTFELWEPGWGKNGAINVAVNEDGSYSALLFNGNYKLIIPPSQGPFRSITDAETKSDTMLLTINGSREMDIEVMPYYMIRDAKMELSGTTAVNSSCRLEKIITDANARNVESVFLYLNQTSFVDATNYIARSSLSGGDITDPANVHLSVNIPDVISGTGITGDQDYVFARIGVKISGVEDLLFSEVQQINLK</sequence>
<evidence type="ECO:0000313" key="3">
    <source>
        <dbReference type="EMBL" id="SDF11056.1"/>
    </source>
</evidence>
<feature type="domain" description="DUF3823" evidence="1">
    <location>
        <begin position="27"/>
        <end position="120"/>
    </location>
</feature>
<feature type="domain" description="DUF3823" evidence="2">
    <location>
        <begin position="123"/>
        <end position="234"/>
    </location>
</feature>
<dbReference type="Gene3D" id="2.60.40.2060">
    <property type="match status" value="1"/>
</dbReference>
<evidence type="ECO:0000259" key="1">
    <source>
        <dbReference type="Pfam" id="PF12866"/>
    </source>
</evidence>
<dbReference type="STRING" id="104663.SAMN04488121_101821"/>
<organism evidence="3 4">
    <name type="scientific">Chitinophaga filiformis</name>
    <name type="common">Myxococcus filiformis</name>
    <name type="synonym">Flexibacter filiformis</name>
    <dbReference type="NCBI Taxonomy" id="104663"/>
    <lineage>
        <taxon>Bacteria</taxon>
        <taxon>Pseudomonadati</taxon>
        <taxon>Bacteroidota</taxon>
        <taxon>Chitinophagia</taxon>
        <taxon>Chitinophagales</taxon>
        <taxon>Chitinophagaceae</taxon>
        <taxon>Chitinophaga</taxon>
    </lineage>
</organism>